<name>A0A1G9ZXJ1_9BACI</name>
<comment type="similarity">
    <text evidence="8 9">Belongs to the OMP decarboxylase family. Type 1 subfamily.</text>
</comment>
<evidence type="ECO:0000256" key="9">
    <source>
        <dbReference type="HAMAP-Rule" id="MF_01200"/>
    </source>
</evidence>
<feature type="binding site" evidence="9">
    <location>
        <begin position="60"/>
        <end position="69"/>
    </location>
    <ligand>
        <name>substrate</name>
    </ligand>
</feature>
<dbReference type="InterPro" id="IPR001754">
    <property type="entry name" value="OMPdeCOase_dom"/>
</dbReference>
<feature type="binding site" evidence="9 11">
    <location>
        <position position="185"/>
    </location>
    <ligand>
        <name>substrate</name>
    </ligand>
</feature>
<dbReference type="InterPro" id="IPR011060">
    <property type="entry name" value="RibuloseP-bd_barrel"/>
</dbReference>
<feature type="binding site" evidence="9 11">
    <location>
        <position position="11"/>
    </location>
    <ligand>
        <name>substrate</name>
    </ligand>
</feature>
<protein>
    <recommendedName>
        <fullName evidence="9">Orotidine 5'-phosphate decarboxylase</fullName>
        <ecNumber evidence="9">4.1.1.23</ecNumber>
    </recommendedName>
    <alternativeName>
        <fullName evidence="9">OMP decarboxylase</fullName>
        <shortName evidence="9">OMPDCase</shortName>
        <shortName evidence="9">OMPdecase</shortName>
    </alternativeName>
</protein>
<evidence type="ECO:0000256" key="3">
    <source>
        <dbReference type="ARBA" id="ARBA00011738"/>
    </source>
</evidence>
<evidence type="ECO:0000313" key="15">
    <source>
        <dbReference type="Proteomes" id="UP000198778"/>
    </source>
</evidence>
<comment type="pathway">
    <text evidence="2 9 12">Pyrimidine metabolism; UMP biosynthesis via de novo pathway; UMP from orotate: step 2/2.</text>
</comment>
<evidence type="ECO:0000313" key="14">
    <source>
        <dbReference type="EMBL" id="SDN25804.1"/>
    </source>
</evidence>
<feature type="active site" description="For OMPdecase activity" evidence="10">
    <location>
        <position position="62"/>
    </location>
</feature>
<feature type="active site" description="Proton donor" evidence="9">
    <location>
        <position position="62"/>
    </location>
</feature>
<dbReference type="HAMAP" id="MF_01200_B">
    <property type="entry name" value="OMPdecase_type1_B"/>
    <property type="match status" value="1"/>
</dbReference>
<evidence type="ECO:0000256" key="4">
    <source>
        <dbReference type="ARBA" id="ARBA00022793"/>
    </source>
</evidence>
<dbReference type="PANTHER" id="PTHR32119">
    <property type="entry name" value="OROTIDINE 5'-PHOSPHATE DECARBOXYLASE"/>
    <property type="match status" value="1"/>
</dbReference>
<dbReference type="NCBIfam" id="TIGR01740">
    <property type="entry name" value="pyrF"/>
    <property type="match status" value="1"/>
</dbReference>
<keyword evidence="5 9" id="KW-0665">Pyrimidine biosynthesis</keyword>
<evidence type="ECO:0000256" key="11">
    <source>
        <dbReference type="PIRSR" id="PIRSR614732-2"/>
    </source>
</evidence>
<evidence type="ECO:0000256" key="12">
    <source>
        <dbReference type="RuleBase" id="RU000512"/>
    </source>
</evidence>
<feature type="active site" description="For OMPdecase activity" evidence="10">
    <location>
        <position position="60"/>
    </location>
</feature>
<evidence type="ECO:0000256" key="5">
    <source>
        <dbReference type="ARBA" id="ARBA00022975"/>
    </source>
</evidence>
<dbReference type="CDD" id="cd04725">
    <property type="entry name" value="OMP_decarboxylase_like"/>
    <property type="match status" value="1"/>
</dbReference>
<gene>
    <name evidence="9" type="primary">pyrF</name>
    <name evidence="14" type="ORF">SAMN04488053_101270</name>
</gene>
<feature type="domain" description="Orotidine 5'-phosphate decarboxylase" evidence="13">
    <location>
        <begin position="5"/>
        <end position="230"/>
    </location>
</feature>
<dbReference type="GO" id="GO:0006207">
    <property type="term" value="P:'de novo' pyrimidine nucleobase biosynthetic process"/>
    <property type="evidence" value="ECO:0007669"/>
    <property type="project" value="InterPro"/>
</dbReference>
<feature type="binding site" evidence="9 11">
    <location>
        <position position="33"/>
    </location>
    <ligand>
        <name>substrate</name>
    </ligand>
</feature>
<dbReference type="InterPro" id="IPR047596">
    <property type="entry name" value="OMPdecase_bac"/>
</dbReference>
<feature type="binding site" evidence="9 11">
    <location>
        <position position="123"/>
    </location>
    <ligand>
        <name>substrate</name>
    </ligand>
</feature>
<dbReference type="GO" id="GO:0044205">
    <property type="term" value="P:'de novo' UMP biosynthetic process"/>
    <property type="evidence" value="ECO:0007669"/>
    <property type="project" value="UniProtKB-UniRule"/>
</dbReference>
<evidence type="ECO:0000256" key="2">
    <source>
        <dbReference type="ARBA" id="ARBA00004861"/>
    </source>
</evidence>
<dbReference type="SUPFAM" id="SSF51366">
    <property type="entry name" value="Ribulose-phoshate binding barrel"/>
    <property type="match status" value="1"/>
</dbReference>
<dbReference type="InterPro" id="IPR014732">
    <property type="entry name" value="OMPdecase"/>
</dbReference>
<sequence>MADKPLIIALDKENKHAAEKLLTSFGKESLYVKVGMELYFREGRPMLEYLKENGHRIFLDLKLHDIPTTVFKAMKQLAEFEVDMVNVHALGGKKMMEAALEGLTAGTADTRTRPKLIAVTQLTSTTEKQLQEEQASRLGINEAVLSLASLAKEAGMDGVVCSALEAADIKKLCGNEFQCVTPGIRLKEDEANDQIRIVTPADAAANGADAIVVGRGITSKSNPLSAYFTYKKEWESAWTQQ</sequence>
<dbReference type="RefSeq" id="WP_090839819.1">
    <property type="nucleotide sequence ID" value="NZ_FNIL01000001.1"/>
</dbReference>
<evidence type="ECO:0000256" key="1">
    <source>
        <dbReference type="ARBA" id="ARBA00002356"/>
    </source>
</evidence>
<feature type="binding site" evidence="9 11">
    <location>
        <position position="194"/>
    </location>
    <ligand>
        <name>substrate</name>
    </ligand>
</feature>
<evidence type="ECO:0000256" key="7">
    <source>
        <dbReference type="ARBA" id="ARBA00049157"/>
    </source>
</evidence>
<dbReference type="NCBIfam" id="NF001273">
    <property type="entry name" value="PRK00230.1"/>
    <property type="match status" value="1"/>
</dbReference>
<dbReference type="InterPro" id="IPR013785">
    <property type="entry name" value="Aldolase_TIM"/>
</dbReference>
<dbReference type="OrthoDB" id="9806203at2"/>
<comment type="function">
    <text evidence="1 9">Catalyzes the decarboxylation of orotidine 5'-monophosphate (OMP) to uridine 5'-monophosphate (UMP).</text>
</comment>
<dbReference type="GO" id="GO:0005829">
    <property type="term" value="C:cytosol"/>
    <property type="evidence" value="ECO:0007669"/>
    <property type="project" value="TreeGrafter"/>
</dbReference>
<reference evidence="15" key="1">
    <citation type="submission" date="2016-10" db="EMBL/GenBank/DDBJ databases">
        <authorList>
            <person name="Varghese N."/>
            <person name="Submissions S."/>
        </authorList>
    </citation>
    <scope>NUCLEOTIDE SEQUENCE [LARGE SCALE GENOMIC DNA]</scope>
    <source>
        <strain evidence="15">CGMCC 1.10369</strain>
    </source>
</reference>
<dbReference type="InterPro" id="IPR018089">
    <property type="entry name" value="OMPdecase_AS"/>
</dbReference>
<dbReference type="Gene3D" id="3.20.20.70">
    <property type="entry name" value="Aldolase class I"/>
    <property type="match status" value="1"/>
</dbReference>
<feature type="binding site" evidence="9 11">
    <location>
        <position position="215"/>
    </location>
    <ligand>
        <name>substrate</name>
    </ligand>
</feature>
<accession>A0A1G9ZXJ1</accession>
<dbReference type="STRING" id="745820.SAMN04488053_101270"/>
<dbReference type="PANTHER" id="PTHR32119:SF2">
    <property type="entry name" value="OROTIDINE 5'-PHOSPHATE DECARBOXYLASE"/>
    <property type="match status" value="1"/>
</dbReference>
<feature type="active site" description="For OMPdecase activity" evidence="10">
    <location>
        <position position="65"/>
    </location>
</feature>
<dbReference type="Proteomes" id="UP000198778">
    <property type="component" value="Unassembled WGS sequence"/>
</dbReference>
<dbReference type="EMBL" id="FNIL01000001">
    <property type="protein sequence ID" value="SDN25804.1"/>
    <property type="molecule type" value="Genomic_DNA"/>
</dbReference>
<dbReference type="FunFam" id="3.20.20.70:FF:000015">
    <property type="entry name" value="Orotidine 5'-phosphate decarboxylase"/>
    <property type="match status" value="1"/>
</dbReference>
<dbReference type="AlphaFoldDB" id="A0A1G9ZXJ1"/>
<dbReference type="PROSITE" id="PS00156">
    <property type="entry name" value="OMPDECASE"/>
    <property type="match status" value="1"/>
</dbReference>
<comment type="subunit">
    <text evidence="3 9">Homodimer.</text>
</comment>
<evidence type="ECO:0000259" key="13">
    <source>
        <dbReference type="SMART" id="SM00934"/>
    </source>
</evidence>
<keyword evidence="15" id="KW-1185">Reference proteome</keyword>
<keyword evidence="4 9" id="KW-0210">Decarboxylase</keyword>
<feature type="binding site" evidence="9 11">
    <location>
        <position position="214"/>
    </location>
    <ligand>
        <name>substrate</name>
    </ligand>
</feature>
<comment type="catalytic activity">
    <reaction evidence="7 9 12">
        <text>orotidine 5'-phosphate + H(+) = UMP + CO2</text>
        <dbReference type="Rhea" id="RHEA:11596"/>
        <dbReference type="ChEBI" id="CHEBI:15378"/>
        <dbReference type="ChEBI" id="CHEBI:16526"/>
        <dbReference type="ChEBI" id="CHEBI:57538"/>
        <dbReference type="ChEBI" id="CHEBI:57865"/>
        <dbReference type="EC" id="4.1.1.23"/>
    </reaction>
</comment>
<evidence type="ECO:0000256" key="8">
    <source>
        <dbReference type="ARBA" id="ARBA00061012"/>
    </source>
</evidence>
<evidence type="ECO:0000256" key="10">
    <source>
        <dbReference type="PIRSR" id="PIRSR614732-1"/>
    </source>
</evidence>
<dbReference type="UniPathway" id="UPA00070">
    <property type="reaction ID" value="UER00120"/>
</dbReference>
<organism evidence="14 15">
    <name type="scientific">Alkalicoccus daliensis</name>
    <dbReference type="NCBI Taxonomy" id="745820"/>
    <lineage>
        <taxon>Bacteria</taxon>
        <taxon>Bacillati</taxon>
        <taxon>Bacillota</taxon>
        <taxon>Bacilli</taxon>
        <taxon>Bacillales</taxon>
        <taxon>Bacillaceae</taxon>
        <taxon>Alkalicoccus</taxon>
    </lineage>
</organism>
<dbReference type="GO" id="GO:0004590">
    <property type="term" value="F:orotidine-5'-phosphate decarboxylase activity"/>
    <property type="evidence" value="ECO:0007669"/>
    <property type="project" value="UniProtKB-UniRule"/>
</dbReference>
<keyword evidence="6 9" id="KW-0456">Lyase</keyword>
<proteinExistence type="inferred from homology"/>
<evidence type="ECO:0000256" key="6">
    <source>
        <dbReference type="ARBA" id="ARBA00023239"/>
    </source>
</evidence>
<dbReference type="EC" id="4.1.1.23" evidence="9"/>
<dbReference type="SMART" id="SM00934">
    <property type="entry name" value="OMPdecase"/>
    <property type="match status" value="1"/>
</dbReference>
<dbReference type="Pfam" id="PF00215">
    <property type="entry name" value="OMPdecase"/>
    <property type="match status" value="1"/>
</dbReference>